<dbReference type="PANTHER" id="PTHR31917">
    <property type="entry name" value="AGENET DOMAIN-CONTAINING PROTEIN-RELATED"/>
    <property type="match status" value="1"/>
</dbReference>
<dbReference type="AlphaFoldDB" id="A0A444DVD8"/>
<organism evidence="1">
    <name type="scientific">Ensete ventricosum</name>
    <name type="common">Abyssinian banana</name>
    <name type="synonym">Musa ensete</name>
    <dbReference type="NCBI Taxonomy" id="4639"/>
    <lineage>
        <taxon>Eukaryota</taxon>
        <taxon>Viridiplantae</taxon>
        <taxon>Streptophyta</taxon>
        <taxon>Embryophyta</taxon>
        <taxon>Tracheophyta</taxon>
        <taxon>Spermatophyta</taxon>
        <taxon>Magnoliopsida</taxon>
        <taxon>Liliopsida</taxon>
        <taxon>Zingiberales</taxon>
        <taxon>Musaceae</taxon>
        <taxon>Ensete</taxon>
    </lineage>
</organism>
<name>A0A444DVD8_ENSVE</name>
<dbReference type="InterPro" id="IPR008395">
    <property type="entry name" value="Agenet-like_dom"/>
</dbReference>
<gene>
    <name evidence="1" type="ORF">BHM03_00046791</name>
</gene>
<proteinExistence type="predicted"/>
<dbReference type="Pfam" id="PF05641">
    <property type="entry name" value="Agenet"/>
    <property type="match status" value="1"/>
</dbReference>
<dbReference type="PANTHER" id="PTHR31917:SF5">
    <property type="entry name" value="OS02G0204500 PROTEIN"/>
    <property type="match status" value="1"/>
</dbReference>
<dbReference type="SMART" id="SM00743">
    <property type="entry name" value="Agenet"/>
    <property type="match status" value="2"/>
</dbReference>
<dbReference type="InterPro" id="IPR014002">
    <property type="entry name" value="Agenet_dom_plant"/>
</dbReference>
<protein>
    <submittedName>
        <fullName evidence="1">Uncharacterized protein</fullName>
    </submittedName>
</protein>
<sequence>MMFKKGNKVEVWNRREVPSGSWWSAEIISGDGHHYSVRYDGYPTDSSVAVDRLPRKAIRPCPPPVGSQKDVMSDDAVEVFENNSWKLAQVLMVVDKNYCFVRLLGSSREFAAHKSQIRTPLSWQGDKWVAIDKVRSHDFILHLILSSYAL</sequence>
<reference evidence="1" key="1">
    <citation type="journal article" date="2018" name="Data Brief">
        <title>Genome sequence data from 17 accessions of Ensete ventricosum, a staple food crop for millions in Ethiopia.</title>
        <authorList>
            <person name="Yemataw Z."/>
            <person name="Muzemil S."/>
            <person name="Ambachew D."/>
            <person name="Tripathi L."/>
            <person name="Tesfaye K."/>
            <person name="Chala A."/>
            <person name="Farbos A."/>
            <person name="O'Neill P."/>
            <person name="Moore K."/>
            <person name="Grant M."/>
            <person name="Studholme D.J."/>
        </authorList>
    </citation>
    <scope>NUCLEOTIDE SEQUENCE [LARGE SCALE GENOMIC DNA]</scope>
    <source>
        <tissue evidence="1">Leaf</tissue>
    </source>
</reference>
<dbReference type="EMBL" id="KV876478">
    <property type="protein sequence ID" value="RZR74966.1"/>
    <property type="molecule type" value="Genomic_DNA"/>
</dbReference>
<dbReference type="SUPFAM" id="SSF63748">
    <property type="entry name" value="Tudor/PWWP/MBT"/>
    <property type="match status" value="1"/>
</dbReference>
<dbReference type="Proteomes" id="UP000290560">
    <property type="component" value="Unassembled WGS sequence"/>
</dbReference>
<accession>A0A444DVD8</accession>
<evidence type="ECO:0000313" key="1">
    <source>
        <dbReference type="EMBL" id="RZR74966.1"/>
    </source>
</evidence>